<dbReference type="InterPro" id="IPR012337">
    <property type="entry name" value="RNaseH-like_sf"/>
</dbReference>
<dbReference type="InterPro" id="IPR053392">
    <property type="entry name" value="Transposase_IS30-like"/>
</dbReference>
<dbReference type="GeneID" id="92717215"/>
<dbReference type="GO" id="GO:0003676">
    <property type="term" value="F:nucleic acid binding"/>
    <property type="evidence" value="ECO:0007669"/>
    <property type="project" value="InterPro"/>
</dbReference>
<sequence>MDQNHFTTDTLRKKGAHLTFEERVIIQTRLRDKQSYRSIAREIGCCVNTVRNEVKRGKVLCYNGKVERYRAADGQSTYEAHRENCGRKCDAIAKGAFLDYVQKRLQEHHWSLDACFGRALVTGEFQRGEMVCTKTLYNYVTLGLLGKIKSIDLPLRVKRKNARKRVRERKKKFGRSIDERDPSVDERQDFGHWECDLVLGSRSKDEVLLTLVERKTRCSLIRKLPNKESASVIAAFRKLKDGMFRGCFSRVFLSITTDNGSEFSSLSELEKLSHTRIYYAHPYCSSDKGTNENHNGLFRRFLPKGKKIQDYPVEHISRVECWANTLPRKILGYKTPEECFREEMLAALTA</sequence>
<dbReference type="InterPro" id="IPR001584">
    <property type="entry name" value="Integrase_cat-core"/>
</dbReference>
<dbReference type="SUPFAM" id="SSF88659">
    <property type="entry name" value="Sigma3 and sigma4 domains of RNA polymerase sigma factors"/>
    <property type="match status" value="1"/>
</dbReference>
<dbReference type="InterPro" id="IPR036397">
    <property type="entry name" value="RNaseH_sf"/>
</dbReference>
<feature type="domain" description="Integrase catalytic" evidence="2">
    <location>
        <begin position="178"/>
        <end position="344"/>
    </location>
</feature>
<evidence type="ECO:0000259" key="2">
    <source>
        <dbReference type="PROSITE" id="PS50994"/>
    </source>
</evidence>
<dbReference type="SUPFAM" id="SSF53098">
    <property type="entry name" value="Ribonuclease H-like"/>
    <property type="match status" value="1"/>
</dbReference>
<dbReference type="AlphaFoldDB" id="A0A3R6ENL4"/>
<dbReference type="GO" id="GO:0006310">
    <property type="term" value="P:DNA recombination"/>
    <property type="evidence" value="ECO:0007669"/>
    <property type="project" value="UniProtKB-KW"/>
</dbReference>
<dbReference type="GO" id="GO:0032196">
    <property type="term" value="P:transposition"/>
    <property type="evidence" value="ECO:0007669"/>
    <property type="project" value="TreeGrafter"/>
</dbReference>
<dbReference type="RefSeq" id="WP_108849707.1">
    <property type="nucleotide sequence ID" value="NZ_CABJFX010000097.1"/>
</dbReference>
<evidence type="ECO:0000313" key="4">
    <source>
        <dbReference type="Proteomes" id="UP000283492"/>
    </source>
</evidence>
<gene>
    <name evidence="3" type="ORF">DW914_19350</name>
</gene>
<evidence type="ECO:0000313" key="3">
    <source>
        <dbReference type="EMBL" id="RHA81095.1"/>
    </source>
</evidence>
<dbReference type="GO" id="GO:0005829">
    <property type="term" value="C:cytosol"/>
    <property type="evidence" value="ECO:0007669"/>
    <property type="project" value="TreeGrafter"/>
</dbReference>
<dbReference type="Proteomes" id="UP000283492">
    <property type="component" value="Unassembled WGS sequence"/>
</dbReference>
<name>A0A3R6ENL4_9FIRM</name>
<dbReference type="EMBL" id="QSFX01000097">
    <property type="protein sequence ID" value="RHA81095.1"/>
    <property type="molecule type" value="Genomic_DNA"/>
</dbReference>
<dbReference type="Gene3D" id="3.30.420.10">
    <property type="entry name" value="Ribonuclease H-like superfamily/Ribonuclease H"/>
    <property type="match status" value="1"/>
</dbReference>
<dbReference type="PANTHER" id="PTHR10948:SF23">
    <property type="entry name" value="TRANSPOSASE INSI FOR INSERTION SEQUENCE ELEMENT IS30A-RELATED"/>
    <property type="match status" value="1"/>
</dbReference>
<dbReference type="InterPro" id="IPR013324">
    <property type="entry name" value="RNA_pol_sigma_r3/r4-like"/>
</dbReference>
<evidence type="ECO:0000256" key="1">
    <source>
        <dbReference type="ARBA" id="ARBA00023172"/>
    </source>
</evidence>
<accession>A0A3R6ENL4</accession>
<proteinExistence type="predicted"/>
<dbReference type="GO" id="GO:0015074">
    <property type="term" value="P:DNA integration"/>
    <property type="evidence" value="ECO:0007669"/>
    <property type="project" value="InterPro"/>
</dbReference>
<dbReference type="PANTHER" id="PTHR10948">
    <property type="entry name" value="TRANSPOSASE"/>
    <property type="match status" value="1"/>
</dbReference>
<dbReference type="InterPro" id="IPR025246">
    <property type="entry name" value="IS30-like_HTH"/>
</dbReference>
<dbReference type="Pfam" id="PF13936">
    <property type="entry name" value="HTH_38"/>
    <property type="match status" value="1"/>
</dbReference>
<dbReference type="GO" id="GO:0004803">
    <property type="term" value="F:transposase activity"/>
    <property type="evidence" value="ECO:0007669"/>
    <property type="project" value="TreeGrafter"/>
</dbReference>
<organism evidence="3 4">
    <name type="scientific">Roseburia inulinivorans</name>
    <dbReference type="NCBI Taxonomy" id="360807"/>
    <lineage>
        <taxon>Bacteria</taxon>
        <taxon>Bacillati</taxon>
        <taxon>Bacillota</taxon>
        <taxon>Clostridia</taxon>
        <taxon>Lachnospirales</taxon>
        <taxon>Lachnospiraceae</taxon>
        <taxon>Roseburia</taxon>
    </lineage>
</organism>
<reference evidence="3 4" key="1">
    <citation type="submission" date="2018-08" db="EMBL/GenBank/DDBJ databases">
        <title>A genome reference for cultivated species of the human gut microbiota.</title>
        <authorList>
            <person name="Zou Y."/>
            <person name="Xue W."/>
            <person name="Luo G."/>
        </authorList>
    </citation>
    <scope>NUCLEOTIDE SEQUENCE [LARGE SCALE GENOMIC DNA]</scope>
    <source>
        <strain evidence="3 4">AM42-1AC</strain>
    </source>
</reference>
<comment type="caution">
    <text evidence="3">The sequence shown here is derived from an EMBL/GenBank/DDBJ whole genome shotgun (WGS) entry which is preliminary data.</text>
</comment>
<dbReference type="InterPro" id="IPR051917">
    <property type="entry name" value="Transposase-Integrase"/>
</dbReference>
<keyword evidence="1" id="KW-0233">DNA recombination</keyword>
<dbReference type="NCBIfam" id="NF033563">
    <property type="entry name" value="transpos_IS30"/>
    <property type="match status" value="1"/>
</dbReference>
<dbReference type="PROSITE" id="PS50994">
    <property type="entry name" value="INTEGRASE"/>
    <property type="match status" value="1"/>
</dbReference>
<protein>
    <submittedName>
        <fullName evidence="3">IS30 family transposase</fullName>
    </submittedName>
</protein>